<sequence length="380" mass="39651">MTVSGTCVSAFEPVRDLFAAKLESGDEVGACLAVVSGDDMVVDLWGGTADVPSGRVWERDTLANTYSLTKTMTALAVLLLADRGEVDLDAPVARYWPEFGAAGKQNVLVRQVLGHTSGVAGWDANISLSDIYSHEEAAALLAAQEPWWTPGAGSGYHVLTFGTLLGEVVRRVTGSSLGRFFAEELAGPLGADYRIGVTDEAPERFASMVAPSSAAADYSSIPPDSLICRTLLNPAFAPSIVTDPDFLAAEIGAANGQGNARSVARLASLVSGGGAVGGRAALSRTTLERIFDVQADGVDRVLGVPVRFGLGWALPGAVMPGVPEGRVCWWTGFGGSVVVADLDRDLAVAYVMNKMSPELVGAAKPNEYLAAVYDCVGRGR</sequence>
<dbReference type="InterPro" id="IPR012338">
    <property type="entry name" value="Beta-lactam/transpept-like"/>
</dbReference>
<keyword evidence="2" id="KW-0378">Hydrolase</keyword>
<dbReference type="SUPFAM" id="SSF56601">
    <property type="entry name" value="beta-lactamase/transpeptidase-like"/>
    <property type="match status" value="1"/>
</dbReference>
<evidence type="ECO:0000313" key="3">
    <source>
        <dbReference type="Proteomes" id="UP001501170"/>
    </source>
</evidence>
<comment type="caution">
    <text evidence="2">The sequence shown here is derived from an EMBL/GenBank/DDBJ whole genome shotgun (WGS) entry which is preliminary data.</text>
</comment>
<proteinExistence type="predicted"/>
<organism evidence="2 3">
    <name type="scientific">Gordonia cholesterolivorans</name>
    <dbReference type="NCBI Taxonomy" id="559625"/>
    <lineage>
        <taxon>Bacteria</taxon>
        <taxon>Bacillati</taxon>
        <taxon>Actinomycetota</taxon>
        <taxon>Actinomycetes</taxon>
        <taxon>Mycobacteriales</taxon>
        <taxon>Gordoniaceae</taxon>
        <taxon>Gordonia</taxon>
    </lineage>
</organism>
<gene>
    <name evidence="2" type="ORF">GCM10009855_35790</name>
</gene>
<accession>A0ABN3I2G1</accession>
<dbReference type="RefSeq" id="WP_045537480.1">
    <property type="nucleotide sequence ID" value="NZ_BAAARB010000029.1"/>
</dbReference>
<dbReference type="PANTHER" id="PTHR43319">
    <property type="entry name" value="BETA-LACTAMASE-RELATED"/>
    <property type="match status" value="1"/>
</dbReference>
<evidence type="ECO:0000313" key="2">
    <source>
        <dbReference type="EMBL" id="GAA2392813.1"/>
    </source>
</evidence>
<dbReference type="Pfam" id="PF00144">
    <property type="entry name" value="Beta-lactamase"/>
    <property type="match status" value="1"/>
</dbReference>
<name>A0ABN3I2G1_9ACTN</name>
<dbReference type="PANTHER" id="PTHR43319:SF3">
    <property type="entry name" value="BETA-LACTAMASE-RELATED DOMAIN-CONTAINING PROTEIN"/>
    <property type="match status" value="1"/>
</dbReference>
<dbReference type="InterPro" id="IPR001466">
    <property type="entry name" value="Beta-lactam-related"/>
</dbReference>
<keyword evidence="3" id="KW-1185">Reference proteome</keyword>
<feature type="domain" description="Beta-lactamase-related" evidence="1">
    <location>
        <begin position="14"/>
        <end position="363"/>
    </location>
</feature>
<dbReference type="Proteomes" id="UP001501170">
    <property type="component" value="Unassembled WGS sequence"/>
</dbReference>
<dbReference type="Gene3D" id="3.40.710.10">
    <property type="entry name" value="DD-peptidase/beta-lactamase superfamily"/>
    <property type="match status" value="1"/>
</dbReference>
<reference evidence="2 3" key="1">
    <citation type="journal article" date="2019" name="Int. J. Syst. Evol. Microbiol.">
        <title>The Global Catalogue of Microorganisms (GCM) 10K type strain sequencing project: providing services to taxonomists for standard genome sequencing and annotation.</title>
        <authorList>
            <consortium name="The Broad Institute Genomics Platform"/>
            <consortium name="The Broad Institute Genome Sequencing Center for Infectious Disease"/>
            <person name="Wu L."/>
            <person name="Ma J."/>
        </authorList>
    </citation>
    <scope>NUCLEOTIDE SEQUENCE [LARGE SCALE GENOMIC DNA]</scope>
    <source>
        <strain evidence="2 3">JCM 16227</strain>
    </source>
</reference>
<dbReference type="GO" id="GO:0016787">
    <property type="term" value="F:hydrolase activity"/>
    <property type="evidence" value="ECO:0007669"/>
    <property type="project" value="UniProtKB-KW"/>
</dbReference>
<evidence type="ECO:0000259" key="1">
    <source>
        <dbReference type="Pfam" id="PF00144"/>
    </source>
</evidence>
<dbReference type="EMBL" id="BAAARB010000029">
    <property type="protein sequence ID" value="GAA2392813.1"/>
    <property type="molecule type" value="Genomic_DNA"/>
</dbReference>
<protein>
    <submittedName>
        <fullName evidence="2">EstA family serine hydrolase</fullName>
    </submittedName>
</protein>
<dbReference type="InterPro" id="IPR052907">
    <property type="entry name" value="Beta-lactamase/esterase"/>
</dbReference>